<proteinExistence type="inferred from homology"/>
<accession>A0A7I8IT15</accession>
<sequence>MRESNGSIFIDVERISLGGKEHIIKSRRGSVSVVVYGDRSKPALVTYPDVALNHMSCFQVLFFCPEVSSLLLHNFCIYHISPPGHELGAARIASNVPIPSVDDLADQVADVLNFFGLGAVMCMGVTAGAYILSLFAMKYGERVLGLILVSPLCKAPSWTEWFFNKVMANLLYFYGTCGLLKELLLQRYFSKEARMVESNLVIACRSLLDERQSTNVWRFLQSIDGRRDISEGLKDLQCRTLIFVGESSPFHCEALHMFSELDERRAALVEVRSCGSLVTEEQASAMMVPLERFLMGYGLHRPASTGGSPRSPLSPSHIWPELLSPESMGLKLKPIRTRLPGGSQ</sequence>
<keyword evidence="2" id="KW-0472">Membrane</keyword>
<dbReference type="EMBL" id="LR743593">
    <property type="protein sequence ID" value="CAA2621240.1"/>
    <property type="molecule type" value="Genomic_DNA"/>
</dbReference>
<dbReference type="Proteomes" id="UP001189122">
    <property type="component" value="Unassembled WGS sequence"/>
</dbReference>
<name>A0A7I8IT15_SPIIN</name>
<dbReference type="PANTHER" id="PTHR11034">
    <property type="entry name" value="N-MYC DOWNSTREAM REGULATED"/>
    <property type="match status" value="1"/>
</dbReference>
<keyword evidence="4" id="KW-1185">Reference proteome</keyword>
<comment type="similarity">
    <text evidence="1">Belongs to the NDRG family.</text>
</comment>
<reference evidence="3 4" key="1">
    <citation type="submission" date="2019-12" db="EMBL/GenBank/DDBJ databases">
        <authorList>
            <person name="Scholz U."/>
            <person name="Mascher M."/>
            <person name="Fiebig A."/>
        </authorList>
    </citation>
    <scope>NUCLEOTIDE SEQUENCE</scope>
</reference>
<dbReference type="InterPro" id="IPR004142">
    <property type="entry name" value="NDRG"/>
</dbReference>
<feature type="transmembrane region" description="Helical" evidence="2">
    <location>
        <begin position="114"/>
        <end position="136"/>
    </location>
</feature>
<evidence type="ECO:0000313" key="4">
    <source>
        <dbReference type="Proteomes" id="UP001189122"/>
    </source>
</evidence>
<dbReference type="SUPFAM" id="SSF53474">
    <property type="entry name" value="alpha/beta-Hydrolases"/>
    <property type="match status" value="1"/>
</dbReference>
<dbReference type="Pfam" id="PF03096">
    <property type="entry name" value="Ndr"/>
    <property type="match status" value="1"/>
</dbReference>
<evidence type="ECO:0000256" key="1">
    <source>
        <dbReference type="ARBA" id="ARBA00005598"/>
    </source>
</evidence>
<dbReference type="AlphaFoldDB" id="A0A7I8IT15"/>
<dbReference type="EMBL" id="CACRZD030000006">
    <property type="protein sequence ID" value="CAA6660955.1"/>
    <property type="molecule type" value="Genomic_DNA"/>
</dbReference>
<gene>
    <name evidence="3" type="ORF">SI7747_06007354</name>
</gene>
<keyword evidence="2" id="KW-0812">Transmembrane</keyword>
<keyword evidence="2" id="KW-1133">Transmembrane helix</keyword>
<evidence type="ECO:0000313" key="3">
    <source>
        <dbReference type="EMBL" id="CAA2621240.1"/>
    </source>
</evidence>
<protein>
    <submittedName>
        <fullName evidence="3">Uncharacterized protein</fullName>
    </submittedName>
</protein>
<dbReference type="InterPro" id="IPR029058">
    <property type="entry name" value="AB_hydrolase_fold"/>
</dbReference>
<dbReference type="Gene3D" id="3.40.50.1820">
    <property type="entry name" value="alpha/beta hydrolase"/>
    <property type="match status" value="1"/>
</dbReference>
<organism evidence="3">
    <name type="scientific">Spirodela intermedia</name>
    <name type="common">Intermediate duckweed</name>
    <dbReference type="NCBI Taxonomy" id="51605"/>
    <lineage>
        <taxon>Eukaryota</taxon>
        <taxon>Viridiplantae</taxon>
        <taxon>Streptophyta</taxon>
        <taxon>Embryophyta</taxon>
        <taxon>Tracheophyta</taxon>
        <taxon>Spermatophyta</taxon>
        <taxon>Magnoliopsida</taxon>
        <taxon>Liliopsida</taxon>
        <taxon>Araceae</taxon>
        <taxon>Lemnoideae</taxon>
        <taxon>Spirodela</taxon>
    </lineage>
</organism>
<evidence type="ECO:0000256" key="2">
    <source>
        <dbReference type="SAM" id="Phobius"/>
    </source>
</evidence>